<dbReference type="Pfam" id="PF13439">
    <property type="entry name" value="Glyco_transf_4"/>
    <property type="match status" value="1"/>
</dbReference>
<gene>
    <name evidence="3" type="ORF">E2L08_07155</name>
</gene>
<dbReference type="PANTHER" id="PTHR46401:SF2">
    <property type="entry name" value="GLYCOSYLTRANSFERASE WBBK-RELATED"/>
    <property type="match status" value="1"/>
</dbReference>
<protein>
    <submittedName>
        <fullName evidence="3">Glycosyltransferase family 1 protein</fullName>
    </submittedName>
</protein>
<dbReference type="GO" id="GO:0009103">
    <property type="term" value="P:lipopolysaccharide biosynthetic process"/>
    <property type="evidence" value="ECO:0007669"/>
    <property type="project" value="TreeGrafter"/>
</dbReference>
<dbReference type="PANTHER" id="PTHR46401">
    <property type="entry name" value="GLYCOSYLTRANSFERASE WBBK-RELATED"/>
    <property type="match status" value="1"/>
</dbReference>
<dbReference type="AlphaFoldDB" id="A0A4V3B9Z2"/>
<evidence type="ECO:0000259" key="2">
    <source>
        <dbReference type="Pfam" id="PF13439"/>
    </source>
</evidence>
<keyword evidence="1 3" id="KW-0808">Transferase</keyword>
<dbReference type="EMBL" id="SNAA01000006">
    <property type="protein sequence ID" value="TDL81109.1"/>
    <property type="molecule type" value="Genomic_DNA"/>
</dbReference>
<dbReference type="OrthoDB" id="9790710at2"/>
<proteinExistence type="predicted"/>
<dbReference type="Gene3D" id="3.40.50.2000">
    <property type="entry name" value="Glycogen Phosphorylase B"/>
    <property type="match status" value="2"/>
</dbReference>
<dbReference type="Pfam" id="PF13692">
    <property type="entry name" value="Glyco_trans_1_4"/>
    <property type="match status" value="1"/>
</dbReference>
<comment type="caution">
    <text evidence="3">The sequence shown here is derived from an EMBL/GenBank/DDBJ whole genome shotgun (WGS) entry which is preliminary data.</text>
</comment>
<evidence type="ECO:0000313" key="3">
    <source>
        <dbReference type="EMBL" id="TDL81109.1"/>
    </source>
</evidence>
<dbReference type="Proteomes" id="UP000295701">
    <property type="component" value="Unassembled WGS sequence"/>
</dbReference>
<organism evidence="3 4">
    <name type="scientific">Palleronia sediminis</name>
    <dbReference type="NCBI Taxonomy" id="2547833"/>
    <lineage>
        <taxon>Bacteria</taxon>
        <taxon>Pseudomonadati</taxon>
        <taxon>Pseudomonadota</taxon>
        <taxon>Alphaproteobacteria</taxon>
        <taxon>Rhodobacterales</taxon>
        <taxon>Roseobacteraceae</taxon>
        <taxon>Palleronia</taxon>
    </lineage>
</organism>
<accession>A0A4V3B9Z2</accession>
<name>A0A4V3B9Z2_9RHOB</name>
<dbReference type="SUPFAM" id="SSF53756">
    <property type="entry name" value="UDP-Glycosyltransferase/glycogen phosphorylase"/>
    <property type="match status" value="1"/>
</dbReference>
<keyword evidence="4" id="KW-1185">Reference proteome</keyword>
<feature type="domain" description="Glycosyltransferase subfamily 4-like N-terminal" evidence="2">
    <location>
        <begin position="16"/>
        <end position="168"/>
    </location>
</feature>
<dbReference type="RefSeq" id="WP_133396388.1">
    <property type="nucleotide sequence ID" value="NZ_SNAA01000006.1"/>
</dbReference>
<dbReference type="CDD" id="cd03809">
    <property type="entry name" value="GT4_MtfB-like"/>
    <property type="match status" value="1"/>
</dbReference>
<dbReference type="InterPro" id="IPR028098">
    <property type="entry name" value="Glyco_trans_4-like_N"/>
</dbReference>
<dbReference type="GO" id="GO:0016757">
    <property type="term" value="F:glycosyltransferase activity"/>
    <property type="evidence" value="ECO:0007669"/>
    <property type="project" value="TreeGrafter"/>
</dbReference>
<sequence length="360" mass="37963">MGRIVINGKFLGKELNGVHRTAAHFANGLIARAEGAGHDVRLLAPAPWTRDPAFEHLRPETRPGLFGGGQGWEMATLPRLARGALLVSFCNLGPVLHRNSVVMIHDAQTFMHPEDYSGRQAAAYRMLLPVIGRRAKRVLTVSDYSRKALAAHGVAPEDRIAVVHNGTDHMLGTPPDPDILERHGLAPGGYVLALGSGKGYKNIRMTFAAMAAPAPGGLKLAVAGGPADRVYRARGWIPPEGTVFTGFVSDAELRALYQGAAAFLFPSLTEGFGLPPVEAMQCGAPVLAARAGAMPEICGAGAVLLDPNDGAAWRAALSHLLADPAEAAALRARGTARAAALSWEAAGDRLWSVLEDLVPE</sequence>
<reference evidence="3 4" key="1">
    <citation type="submission" date="2019-03" db="EMBL/GenBank/DDBJ databases">
        <title>Primorskyibacter sp. SS33 isolated from sediments.</title>
        <authorList>
            <person name="Xunke S."/>
        </authorList>
    </citation>
    <scope>NUCLEOTIDE SEQUENCE [LARGE SCALE GENOMIC DNA]</scope>
    <source>
        <strain evidence="3 4">SS33</strain>
    </source>
</reference>
<evidence type="ECO:0000313" key="4">
    <source>
        <dbReference type="Proteomes" id="UP000295701"/>
    </source>
</evidence>
<evidence type="ECO:0000256" key="1">
    <source>
        <dbReference type="ARBA" id="ARBA00022679"/>
    </source>
</evidence>